<dbReference type="PROSITE" id="PS50297">
    <property type="entry name" value="ANK_REP_REGION"/>
    <property type="match status" value="7"/>
</dbReference>
<dbReference type="EMBL" id="JWZX01003311">
    <property type="protein sequence ID" value="KOO22089.1"/>
    <property type="molecule type" value="Genomic_DNA"/>
</dbReference>
<dbReference type="SMART" id="SM00248">
    <property type="entry name" value="ANK"/>
    <property type="match status" value="8"/>
</dbReference>
<feature type="repeat" description="ANK" evidence="1">
    <location>
        <begin position="202"/>
        <end position="234"/>
    </location>
</feature>
<keyword evidence="3" id="KW-1185">Reference proteome</keyword>
<dbReference type="Proteomes" id="UP000037460">
    <property type="component" value="Unassembled WGS sequence"/>
</dbReference>
<sequence>MSARSRPPTDFSGVWLNVTLSGDPWAFYAAIGVAKDEIESFAAINFGLNRITHTIKMDASRITTTINHPSMVTLSHELDGKEHVTTASTGAQERYTAVWESGGALLLTRQQPSAYDWRRSLRADDEMVLELMAAGDESTPLHLAAEWGRTESIKALLAAGAAIDAQDQDESTPLHMAASTGQTEAIEALLAAGAPVDARDEDGATPLQVAAFNGHAESIQTLVAAGASVHARDDGNATALHVAAEKGHVLLIKALLAAGAAIEAQEHESITPLHLAAKFGQTDSIEALVAGGAFVNALTDEKATPLHLAAYYGHTESIRALVAAGASVHSRDDEKSTPLHMAAEMDHTQSIQALVAAGASAEAQDINKATPLHLAAKHKNKKSFKVLMAAGLPLTAEAVALTKQVMGAAADRWASAVRTWRHCRLEPLHAAPADDALSFRANAVRDGMHAFKSVDLAQAIGAAVHLQRRLRVDLTGFDLEVVAFLLQGELLVGINLISGKSMKCNPLSASNDL</sequence>
<comment type="caution">
    <text evidence="2">The sequence shown here is derived from an EMBL/GenBank/DDBJ whole genome shotgun (WGS) entry which is preliminary data.</text>
</comment>
<name>A0A0M0J654_9EUKA</name>
<gene>
    <name evidence="2" type="ORF">Ctob_002562</name>
</gene>
<dbReference type="InterPro" id="IPR002110">
    <property type="entry name" value="Ankyrin_rpt"/>
</dbReference>
<dbReference type="Gene3D" id="1.25.40.20">
    <property type="entry name" value="Ankyrin repeat-containing domain"/>
    <property type="match status" value="4"/>
</dbReference>
<dbReference type="Pfam" id="PF13637">
    <property type="entry name" value="Ank_4"/>
    <property type="match status" value="1"/>
</dbReference>
<evidence type="ECO:0000313" key="3">
    <source>
        <dbReference type="Proteomes" id="UP000037460"/>
    </source>
</evidence>
<dbReference type="PANTHER" id="PTHR24118">
    <property type="entry name" value="POTE ANKYRIN DOMAIN"/>
    <property type="match status" value="1"/>
</dbReference>
<feature type="repeat" description="ANK" evidence="1">
    <location>
        <begin position="169"/>
        <end position="201"/>
    </location>
</feature>
<proteinExistence type="predicted"/>
<dbReference type="OrthoDB" id="3065869at2759"/>
<feature type="repeat" description="ANK" evidence="1">
    <location>
        <begin position="235"/>
        <end position="267"/>
    </location>
</feature>
<evidence type="ECO:0000313" key="2">
    <source>
        <dbReference type="EMBL" id="KOO22089.1"/>
    </source>
</evidence>
<dbReference type="PROSITE" id="PS50088">
    <property type="entry name" value="ANK_REPEAT"/>
    <property type="match status" value="8"/>
</dbReference>
<feature type="repeat" description="ANK" evidence="1">
    <location>
        <begin position="268"/>
        <end position="300"/>
    </location>
</feature>
<organism evidence="2 3">
    <name type="scientific">Chrysochromulina tobinii</name>
    <dbReference type="NCBI Taxonomy" id="1460289"/>
    <lineage>
        <taxon>Eukaryota</taxon>
        <taxon>Haptista</taxon>
        <taxon>Haptophyta</taxon>
        <taxon>Prymnesiophyceae</taxon>
        <taxon>Prymnesiales</taxon>
        <taxon>Chrysochromulinaceae</taxon>
        <taxon>Chrysochromulina</taxon>
    </lineage>
</organism>
<reference evidence="3" key="1">
    <citation type="journal article" date="2015" name="PLoS Genet.">
        <title>Genome Sequence and Transcriptome Analyses of Chrysochromulina tobin: Metabolic Tools for Enhanced Algal Fitness in the Prominent Order Prymnesiales (Haptophyceae).</title>
        <authorList>
            <person name="Hovde B.T."/>
            <person name="Deodato C.R."/>
            <person name="Hunsperger H.M."/>
            <person name="Ryken S.A."/>
            <person name="Yost W."/>
            <person name="Jha R.K."/>
            <person name="Patterson J."/>
            <person name="Monnat R.J. Jr."/>
            <person name="Barlow S.B."/>
            <person name="Starkenburg S.R."/>
            <person name="Cattolico R.A."/>
        </authorList>
    </citation>
    <scope>NUCLEOTIDE SEQUENCE</scope>
    <source>
        <strain evidence="3">CCMP291</strain>
    </source>
</reference>
<dbReference type="PANTHER" id="PTHR24118:SF99">
    <property type="entry name" value="POTE ANKYRIN DOMAIN FAMILY MEMBER 3C-RELATED"/>
    <property type="match status" value="1"/>
</dbReference>
<dbReference type="AlphaFoldDB" id="A0A0M0J654"/>
<dbReference type="InterPro" id="IPR036770">
    <property type="entry name" value="Ankyrin_rpt-contain_sf"/>
</dbReference>
<feature type="repeat" description="ANK" evidence="1">
    <location>
        <begin position="136"/>
        <end position="168"/>
    </location>
</feature>
<feature type="repeat" description="ANK" evidence="1">
    <location>
        <begin position="367"/>
        <end position="399"/>
    </location>
</feature>
<dbReference type="PRINTS" id="PR01415">
    <property type="entry name" value="ANKYRIN"/>
</dbReference>
<accession>A0A0M0J654</accession>
<dbReference type="SUPFAM" id="SSF143437">
    <property type="entry name" value="THUMP domain-like"/>
    <property type="match status" value="1"/>
</dbReference>
<dbReference type="Gene3D" id="3.30.2130.30">
    <property type="match status" value="1"/>
</dbReference>
<dbReference type="SUPFAM" id="SSF48403">
    <property type="entry name" value="Ankyrin repeat"/>
    <property type="match status" value="1"/>
</dbReference>
<feature type="repeat" description="ANK" evidence="1">
    <location>
        <begin position="334"/>
        <end position="366"/>
    </location>
</feature>
<feature type="repeat" description="ANK" evidence="1">
    <location>
        <begin position="301"/>
        <end position="333"/>
    </location>
</feature>
<keyword evidence="1" id="KW-0040">ANK repeat</keyword>
<evidence type="ECO:0000256" key="1">
    <source>
        <dbReference type="PROSITE-ProRule" id="PRU00023"/>
    </source>
</evidence>
<dbReference type="CDD" id="cd11715">
    <property type="entry name" value="THUMP_AdoMetMT"/>
    <property type="match status" value="1"/>
</dbReference>
<dbReference type="Pfam" id="PF12796">
    <property type="entry name" value="Ank_2"/>
    <property type="match status" value="2"/>
</dbReference>
<protein>
    <submittedName>
        <fullName evidence="2">Ankyrin repeat protein</fullName>
    </submittedName>
</protein>